<evidence type="ECO:0000313" key="1">
    <source>
        <dbReference type="EMBL" id="SEB80726.1"/>
    </source>
</evidence>
<dbReference type="Pfam" id="PF20181">
    <property type="entry name" value="DUF6544"/>
    <property type="match status" value="1"/>
</dbReference>
<name>A0A1H4MCH4_9HYPH</name>
<sequence length="228" mass="25339">MQRAARELAARLGASATSAGHRVTLAQSGRLRTGEQSRWMRFTAHQWIALGSPAFSWVARTGPFGALTVRDGFINGKPEAGLFLFGVVPLNRSHASDALTKGELMRYLAELPWAPDAILHNSQLRWEDLPNGGLRVTANIGSVDASVIFTLDANGHVATVTAHDRPRQEETGLRERPWHGAFSDYRRVGSRWIPHAAEVGWEVNGRRFCVWHGRLECWKIAVSGEIRR</sequence>
<accession>A0A1H4MCH4</accession>
<organism evidence="1 2">
    <name type="scientific">Nitratireductor aquibiodomus</name>
    <dbReference type="NCBI Taxonomy" id="204799"/>
    <lineage>
        <taxon>Bacteria</taxon>
        <taxon>Pseudomonadati</taxon>
        <taxon>Pseudomonadota</taxon>
        <taxon>Alphaproteobacteria</taxon>
        <taxon>Hyphomicrobiales</taxon>
        <taxon>Phyllobacteriaceae</taxon>
        <taxon>Nitratireductor</taxon>
    </lineage>
</organism>
<keyword evidence="2" id="KW-1185">Reference proteome</keyword>
<dbReference type="InterPro" id="IPR046674">
    <property type="entry name" value="DUF6544"/>
</dbReference>
<reference evidence="2" key="1">
    <citation type="submission" date="2016-10" db="EMBL/GenBank/DDBJ databases">
        <authorList>
            <person name="Varghese N."/>
            <person name="Submissions S."/>
        </authorList>
    </citation>
    <scope>NUCLEOTIDE SEQUENCE [LARGE SCALE GENOMIC DNA]</scope>
    <source>
        <strain evidence="2">ES.061</strain>
    </source>
</reference>
<dbReference type="RefSeq" id="WP_143038447.1">
    <property type="nucleotide sequence ID" value="NZ_FNSL01000001.1"/>
</dbReference>
<dbReference type="EMBL" id="FNSL01000001">
    <property type="protein sequence ID" value="SEB80726.1"/>
    <property type="molecule type" value="Genomic_DNA"/>
</dbReference>
<gene>
    <name evidence="1" type="ORF">SAMN05216452_3251</name>
</gene>
<proteinExistence type="predicted"/>
<protein>
    <submittedName>
        <fullName evidence="1">Uncharacterized protein</fullName>
    </submittedName>
</protein>
<evidence type="ECO:0000313" key="2">
    <source>
        <dbReference type="Proteomes" id="UP000199064"/>
    </source>
</evidence>
<dbReference type="AlphaFoldDB" id="A0A1H4MCH4"/>
<dbReference type="Proteomes" id="UP000199064">
    <property type="component" value="Unassembled WGS sequence"/>
</dbReference>